<dbReference type="CAZy" id="GH29">
    <property type="family name" value="Glycoside Hydrolase Family 29"/>
</dbReference>
<dbReference type="Proteomes" id="UP000000377">
    <property type="component" value="Chromosome"/>
</dbReference>
<keyword evidence="4" id="KW-0378">Hydrolase</keyword>
<dbReference type="STRING" id="749414.SBI_00853"/>
<sequence>MIAAAIAALTGVAALPPATAAAKEESGATGCQEPVTPAPVMAVEECDSLARIVEKAANIVPRPSQVAWQQRGIVGFTHFGMNTFTNREWGSGMEKESRFTPSNVDVDQWMRAYRAMGAKQVIFTAKHHDGFVLYPTRYSNHSVIASPWWVSTAGCDQAGETAAARAAAEQKRDADPSAYWRAREAGCERQGGDILGTYVRAARAAGLRVGIYLSPSDGAELPRAWHKDTYIPAIKAKPADSRSTAEKATLEDAPASPAGQGRYGNSSTPMARTIPTLVPGDDRARAVARGTLPTFEVVEDEYNAYYLNQLYELFTQYGPIDELWLDGANPWAGSGISEKYDFTTWFAMIKALSPDTVVFAGPQGTRWVGNEAGVARTGEWSVVPATGDPDTAHNEGLIPGGAWAEDIGSRAVLGRSDVRYLQWFPAEADSSIRPGWFYHPGERPQSAAELVDKYRRSVGRNAVMLLNAPPGTDGRIADADLASLTSFGTAVSDTYRTNLLAPGKDATGAALSDEDLSTGWSPAGQATTGSVVLDLPRAQSFDQILLRENITRGQRVEEFAVDTWDGTGWVQAASGTTVGYSRILVLNTPVRTDRVRIRVLAARATPQLATVGLYRTVAPSVRTGGAVPDTHKSPTPS</sequence>
<evidence type="ECO:0000256" key="2">
    <source>
        <dbReference type="ARBA" id="ARBA00012662"/>
    </source>
</evidence>
<evidence type="ECO:0000256" key="4">
    <source>
        <dbReference type="ARBA" id="ARBA00022801"/>
    </source>
</evidence>
<feature type="region of interest" description="Disordered" evidence="6">
    <location>
        <begin position="236"/>
        <end position="271"/>
    </location>
</feature>
<evidence type="ECO:0000256" key="6">
    <source>
        <dbReference type="SAM" id="MobiDB-lite"/>
    </source>
</evidence>
<organism evidence="9 10">
    <name type="scientific">Streptomyces bingchenggensis (strain BCW-1)</name>
    <dbReference type="NCBI Taxonomy" id="749414"/>
    <lineage>
        <taxon>Bacteria</taxon>
        <taxon>Bacillati</taxon>
        <taxon>Actinomycetota</taxon>
        <taxon>Actinomycetes</taxon>
        <taxon>Kitasatosporales</taxon>
        <taxon>Streptomycetaceae</taxon>
        <taxon>Streptomyces</taxon>
    </lineage>
</organism>
<dbReference type="SUPFAM" id="SSF49785">
    <property type="entry name" value="Galactose-binding domain-like"/>
    <property type="match status" value="1"/>
</dbReference>
<dbReference type="SMART" id="SM00812">
    <property type="entry name" value="Alpha_L_fucos"/>
    <property type="match status" value="1"/>
</dbReference>
<dbReference type="InterPro" id="IPR000933">
    <property type="entry name" value="Glyco_hydro_29"/>
</dbReference>
<evidence type="ECO:0000256" key="7">
    <source>
        <dbReference type="SAM" id="SignalP"/>
    </source>
</evidence>
<name>D7C4F2_STRBB</name>
<evidence type="ECO:0000256" key="5">
    <source>
        <dbReference type="ARBA" id="ARBA00023295"/>
    </source>
</evidence>
<protein>
    <recommendedName>
        <fullName evidence="2">alpha-L-fucosidase</fullName>
        <ecNumber evidence="2">3.2.1.51</ecNumber>
    </recommendedName>
</protein>
<dbReference type="eggNOG" id="COG3669">
    <property type="taxonomic scope" value="Bacteria"/>
</dbReference>
<dbReference type="Gene3D" id="3.20.20.80">
    <property type="entry name" value="Glycosidases"/>
    <property type="match status" value="1"/>
</dbReference>
<dbReference type="SMR" id="D7C4F2"/>
<dbReference type="GO" id="GO:0006004">
    <property type="term" value="P:fucose metabolic process"/>
    <property type="evidence" value="ECO:0007669"/>
    <property type="project" value="TreeGrafter"/>
</dbReference>
<dbReference type="EMBL" id="CP002047">
    <property type="protein sequence ID" value="ADI03974.1"/>
    <property type="molecule type" value="Genomic_DNA"/>
</dbReference>
<keyword evidence="3 7" id="KW-0732">Signal</keyword>
<dbReference type="EC" id="3.2.1.51" evidence="2"/>
<proteinExistence type="inferred from homology"/>
<dbReference type="SUPFAM" id="SSF51445">
    <property type="entry name" value="(Trans)glycosidases"/>
    <property type="match status" value="2"/>
</dbReference>
<feature type="signal peptide" evidence="7">
    <location>
        <begin position="1"/>
        <end position="20"/>
    </location>
</feature>
<dbReference type="GO" id="GO:0016139">
    <property type="term" value="P:glycoside catabolic process"/>
    <property type="evidence" value="ECO:0007669"/>
    <property type="project" value="TreeGrafter"/>
</dbReference>
<dbReference type="AlphaFoldDB" id="D7C4F2"/>
<dbReference type="KEGG" id="sbh:SBI_00853"/>
<dbReference type="InterPro" id="IPR057739">
    <property type="entry name" value="Glyco_hydro_29_N"/>
</dbReference>
<evidence type="ECO:0000259" key="8">
    <source>
        <dbReference type="Pfam" id="PF01120"/>
    </source>
</evidence>
<evidence type="ECO:0000313" key="10">
    <source>
        <dbReference type="Proteomes" id="UP000000377"/>
    </source>
</evidence>
<dbReference type="Gene3D" id="2.60.120.260">
    <property type="entry name" value="Galactose-binding domain-like"/>
    <property type="match status" value="1"/>
</dbReference>
<evidence type="ECO:0000256" key="3">
    <source>
        <dbReference type="ARBA" id="ARBA00022729"/>
    </source>
</evidence>
<dbReference type="RefSeq" id="WP_014173453.1">
    <property type="nucleotide sequence ID" value="NC_016582.1"/>
</dbReference>
<feature type="chain" id="PRO_5039066438" description="alpha-L-fucosidase" evidence="7">
    <location>
        <begin position="21"/>
        <end position="637"/>
    </location>
</feature>
<dbReference type="Pfam" id="PF01120">
    <property type="entry name" value="Alpha_L_fucos"/>
    <property type="match status" value="2"/>
</dbReference>
<evidence type="ECO:0000256" key="1">
    <source>
        <dbReference type="ARBA" id="ARBA00007951"/>
    </source>
</evidence>
<evidence type="ECO:0000313" key="9">
    <source>
        <dbReference type="EMBL" id="ADI03974.1"/>
    </source>
</evidence>
<keyword evidence="10" id="KW-1185">Reference proteome</keyword>
<dbReference type="PATRIC" id="fig|749414.3.peg.872"/>
<dbReference type="InterPro" id="IPR008979">
    <property type="entry name" value="Galactose-bd-like_sf"/>
</dbReference>
<feature type="domain" description="Glycoside hydrolase family 29 N-terminal" evidence="8">
    <location>
        <begin position="191"/>
        <end position="489"/>
    </location>
</feature>
<feature type="domain" description="Glycoside hydrolase family 29 N-terminal" evidence="8">
    <location>
        <begin position="94"/>
        <end position="144"/>
    </location>
</feature>
<comment type="similarity">
    <text evidence="1">Belongs to the glycosyl hydrolase 29 family.</text>
</comment>
<reference evidence="9 10" key="1">
    <citation type="journal article" date="2010" name="J. Bacteriol.">
        <title>Genome sequence of the milbemycin-producing bacterium Streptomyces bingchenggensis.</title>
        <authorList>
            <person name="Wang X.J."/>
            <person name="Yan Y.J."/>
            <person name="Zhang B."/>
            <person name="An J."/>
            <person name="Wang J.J."/>
            <person name="Tian J."/>
            <person name="Jiang L."/>
            <person name="Chen Y.H."/>
            <person name="Huang S.X."/>
            <person name="Yin M."/>
            <person name="Zhang J."/>
            <person name="Gao A.L."/>
            <person name="Liu C.X."/>
            <person name="Zhu Z.X."/>
            <person name="Xiang W.S."/>
        </authorList>
    </citation>
    <scope>NUCLEOTIDE SEQUENCE [LARGE SCALE GENOMIC DNA]</scope>
    <source>
        <strain evidence="9 10">BCW-1</strain>
    </source>
</reference>
<dbReference type="InterPro" id="IPR017853">
    <property type="entry name" value="GH"/>
</dbReference>
<dbReference type="PANTHER" id="PTHR10030">
    <property type="entry name" value="ALPHA-L-FUCOSIDASE"/>
    <property type="match status" value="1"/>
</dbReference>
<dbReference type="GO" id="GO:0005764">
    <property type="term" value="C:lysosome"/>
    <property type="evidence" value="ECO:0007669"/>
    <property type="project" value="TreeGrafter"/>
</dbReference>
<accession>D7C4F2</accession>
<keyword evidence="5" id="KW-0326">Glycosidase</keyword>
<feature type="compositionally biased region" description="Basic and acidic residues" evidence="6">
    <location>
        <begin position="237"/>
        <end position="250"/>
    </location>
</feature>
<dbReference type="PANTHER" id="PTHR10030:SF37">
    <property type="entry name" value="ALPHA-L-FUCOSIDASE-RELATED"/>
    <property type="match status" value="1"/>
</dbReference>
<dbReference type="GO" id="GO:0004560">
    <property type="term" value="F:alpha-L-fucosidase activity"/>
    <property type="evidence" value="ECO:0007669"/>
    <property type="project" value="InterPro"/>
</dbReference>
<dbReference type="HOGENOM" id="CLU_002934_7_1_11"/>
<gene>
    <name evidence="9" type="ordered locus">SBI_00853</name>
</gene>